<evidence type="ECO:0000313" key="1">
    <source>
        <dbReference type="EMBL" id="KTD24836.1"/>
    </source>
</evidence>
<sequence>MLFLSSACLEGKHKGILLYFLAGFVPRVRRSFAFAQDDKLLLSLMTGFVVPNVVRDLLDRTP</sequence>
<reference evidence="1 2" key="1">
    <citation type="submission" date="2015-11" db="EMBL/GenBank/DDBJ databases">
        <title>Genomic analysis of 38 Legionella species identifies large and diverse effector repertoires.</title>
        <authorList>
            <person name="Burstein D."/>
            <person name="Amaro F."/>
            <person name="Zusman T."/>
            <person name="Lifshitz Z."/>
            <person name="Cohen O."/>
            <person name="Gilbert J.A."/>
            <person name="Pupko T."/>
            <person name="Shuman H.A."/>
            <person name="Segal G."/>
        </authorList>
    </citation>
    <scope>NUCLEOTIDE SEQUENCE [LARGE SCALE GENOMIC DNA]</scope>
    <source>
        <strain evidence="1 2">PX-1-G2-E2</strain>
    </source>
</reference>
<protein>
    <submittedName>
        <fullName evidence="1">Uncharacterized protein</fullName>
    </submittedName>
</protein>
<dbReference type="Proteomes" id="UP000054908">
    <property type="component" value="Unassembled WGS sequence"/>
</dbReference>
<dbReference type="STRING" id="466.Lmac_2373"/>
<organism evidence="1 2">
    <name type="scientific">Legionella maceachernii</name>
    <dbReference type="NCBI Taxonomy" id="466"/>
    <lineage>
        <taxon>Bacteria</taxon>
        <taxon>Pseudomonadati</taxon>
        <taxon>Pseudomonadota</taxon>
        <taxon>Gammaproteobacteria</taxon>
        <taxon>Legionellales</taxon>
        <taxon>Legionellaceae</taxon>
        <taxon>Legionella</taxon>
    </lineage>
</organism>
<gene>
    <name evidence="1" type="ORF">Lmac_2373</name>
</gene>
<evidence type="ECO:0000313" key="2">
    <source>
        <dbReference type="Proteomes" id="UP000054908"/>
    </source>
</evidence>
<comment type="caution">
    <text evidence="1">The sequence shown here is derived from an EMBL/GenBank/DDBJ whole genome shotgun (WGS) entry which is preliminary data.</text>
</comment>
<proteinExistence type="predicted"/>
<keyword evidence="2" id="KW-1185">Reference proteome</keyword>
<dbReference type="EMBL" id="LNYL01000048">
    <property type="protein sequence ID" value="KTD24836.1"/>
    <property type="molecule type" value="Genomic_DNA"/>
</dbReference>
<name>A0A0W0VX09_9GAMM</name>
<accession>A0A0W0VX09</accession>
<dbReference type="AlphaFoldDB" id="A0A0W0VX09"/>